<proteinExistence type="predicted"/>
<gene>
    <name evidence="1" type="ORF">CH063_07120</name>
</gene>
<organism evidence="1 2">
    <name type="scientific">Colletotrichum higginsianum (strain IMI 349063)</name>
    <name type="common">Crucifer anthracnose fungus</name>
    <dbReference type="NCBI Taxonomy" id="759273"/>
    <lineage>
        <taxon>Eukaryota</taxon>
        <taxon>Fungi</taxon>
        <taxon>Dikarya</taxon>
        <taxon>Ascomycota</taxon>
        <taxon>Pezizomycotina</taxon>
        <taxon>Sordariomycetes</taxon>
        <taxon>Hypocreomycetidae</taxon>
        <taxon>Glomerellales</taxon>
        <taxon>Glomerellaceae</taxon>
        <taxon>Colletotrichum</taxon>
        <taxon>Colletotrichum destructivum species complex</taxon>
    </lineage>
</organism>
<dbReference type="EMBL" id="CACQ02001482">
    <property type="protein sequence ID" value="CCF35307.1"/>
    <property type="molecule type" value="Genomic_DNA"/>
</dbReference>
<accession>H1V505</accession>
<dbReference type="Proteomes" id="UP000007174">
    <property type="component" value="Unassembled WGS sequence"/>
</dbReference>
<name>H1V505_COLHI</name>
<protein>
    <submittedName>
        <fullName evidence="1">Uncharacterized protein</fullName>
    </submittedName>
</protein>
<evidence type="ECO:0000313" key="1">
    <source>
        <dbReference type="EMBL" id="CCF35307.1"/>
    </source>
</evidence>
<reference evidence="2" key="1">
    <citation type="journal article" date="2012" name="Nat. Genet.">
        <title>Lifestyle transitions in plant pathogenic Colletotrichum fungi deciphered by genome and transcriptome analyses.</title>
        <authorList>
            <person name="O'Connell R.J."/>
            <person name="Thon M.R."/>
            <person name="Hacquard S."/>
            <person name="Amyotte S.G."/>
            <person name="Kleemann J."/>
            <person name="Torres M.F."/>
            <person name="Damm U."/>
            <person name="Buiate E.A."/>
            <person name="Epstein L."/>
            <person name="Alkan N."/>
            <person name="Altmueller J."/>
            <person name="Alvarado-Balderrama L."/>
            <person name="Bauser C.A."/>
            <person name="Becker C."/>
            <person name="Birren B.W."/>
            <person name="Chen Z."/>
            <person name="Choi J."/>
            <person name="Crouch J.A."/>
            <person name="Duvick J.P."/>
            <person name="Farman M.A."/>
            <person name="Gan P."/>
            <person name="Heiman D."/>
            <person name="Henrissat B."/>
            <person name="Howard R.J."/>
            <person name="Kabbage M."/>
            <person name="Koch C."/>
            <person name="Kracher B."/>
            <person name="Kubo Y."/>
            <person name="Law A.D."/>
            <person name="Lebrun M.-H."/>
            <person name="Lee Y.-H."/>
            <person name="Miyara I."/>
            <person name="Moore N."/>
            <person name="Neumann U."/>
            <person name="Nordstroem K."/>
            <person name="Panaccione D.G."/>
            <person name="Panstruga R."/>
            <person name="Place M."/>
            <person name="Proctor R.H."/>
            <person name="Prusky D."/>
            <person name="Rech G."/>
            <person name="Reinhardt R."/>
            <person name="Rollins J.A."/>
            <person name="Rounsley S."/>
            <person name="Schardl C.L."/>
            <person name="Schwartz D.C."/>
            <person name="Shenoy N."/>
            <person name="Shirasu K."/>
            <person name="Sikhakolli U.R."/>
            <person name="Stueber K."/>
            <person name="Sukno S.A."/>
            <person name="Sweigard J.A."/>
            <person name="Takano Y."/>
            <person name="Takahara H."/>
            <person name="Trail F."/>
            <person name="van der Does H.C."/>
            <person name="Voll L.M."/>
            <person name="Will I."/>
            <person name="Young S."/>
            <person name="Zeng Q."/>
            <person name="Zhang J."/>
            <person name="Zhou S."/>
            <person name="Dickman M.B."/>
            <person name="Schulze-Lefert P."/>
            <person name="Ver Loren van Themaat E."/>
            <person name="Ma L.-J."/>
            <person name="Vaillancourt L.J."/>
        </authorList>
    </citation>
    <scope>NUCLEOTIDE SEQUENCE [LARGE SCALE GENOMIC DNA]</scope>
    <source>
        <strain evidence="2">IMI 349063</strain>
    </source>
</reference>
<dbReference type="AlphaFoldDB" id="H1V505"/>
<evidence type="ECO:0000313" key="2">
    <source>
        <dbReference type="Proteomes" id="UP000007174"/>
    </source>
</evidence>
<sequence length="60" mass="6317">MSTYNKLQASSKTCLSIASRMGGRGSVGGGLDIGHHPTDMQATRDFASVNSVQSLDFTII</sequence>
<dbReference type="HOGENOM" id="CLU_2941600_0_0_1"/>